<name>A0AC35TZT3_9BILA</name>
<evidence type="ECO:0000313" key="1">
    <source>
        <dbReference type="Proteomes" id="UP000095286"/>
    </source>
</evidence>
<reference evidence="2" key="1">
    <citation type="submission" date="2016-11" db="UniProtKB">
        <authorList>
            <consortium name="WormBaseParasite"/>
        </authorList>
    </citation>
    <scope>IDENTIFICATION</scope>
    <source>
        <strain evidence="2">KR3021</strain>
    </source>
</reference>
<evidence type="ECO:0000313" key="2">
    <source>
        <dbReference type="WBParaSite" id="RSKR_0000593000.1"/>
    </source>
</evidence>
<accession>A0AC35TZT3</accession>
<protein>
    <submittedName>
        <fullName evidence="2">Activin_recp domain-containing protein</fullName>
    </submittedName>
</protein>
<organism evidence="1 2">
    <name type="scientific">Rhabditophanes sp. KR3021</name>
    <dbReference type="NCBI Taxonomy" id="114890"/>
    <lineage>
        <taxon>Eukaryota</taxon>
        <taxon>Metazoa</taxon>
        <taxon>Ecdysozoa</taxon>
        <taxon>Nematoda</taxon>
        <taxon>Chromadorea</taxon>
        <taxon>Rhabditida</taxon>
        <taxon>Tylenchina</taxon>
        <taxon>Panagrolaimomorpha</taxon>
        <taxon>Strongyloidoidea</taxon>
        <taxon>Alloionematidae</taxon>
        <taxon>Rhabditophanes</taxon>
    </lineage>
</organism>
<sequence>MSAAVVCESCFGSCKISKNGTVDYKKCDCRGTESCLGDVCFAKIELFHEEHVASIQKGCTTHVPGGLDGCYHNGQSESIHCYCTTEKCNNGKKLNNYKPSTLPTVECCDCSEIDGKKCDPANCENHCKGNYCVADLIGNEQGCGNGLPKLQNFLRMTDYIKWQGSTICARYEAGLSVINGCTCTAPTGNCNQMNKTREYQVKNVIMRNPDSQHYCYSLNARSSKPFSSETLKSSETCEGQYCFLTYTTSELAVESEEYHDAISDRTEFISSLRTSYEILAGCMKVDSDQKISVGCTKEFSGSQNSSLLSKQCICNTHLCNYDFFAEEFADVGGKKGKLHGKKLPKHKNNHKVLNNITPNDNITLNADDDNNTITTSSSTSFIRRACSVGNNPIALSLILFWFLEKMLEPTQ</sequence>
<proteinExistence type="predicted"/>
<dbReference type="WBParaSite" id="RSKR_0000593000.1">
    <property type="protein sequence ID" value="RSKR_0000593000.1"/>
    <property type="gene ID" value="RSKR_0000593000"/>
</dbReference>
<dbReference type="Proteomes" id="UP000095286">
    <property type="component" value="Unplaced"/>
</dbReference>